<organism evidence="10 11">
    <name type="scientific">Synechococcus lacustris str. Tous</name>
    <dbReference type="NCBI Taxonomy" id="1910958"/>
    <lineage>
        <taxon>Bacteria</taxon>
        <taxon>Bacillati</taxon>
        <taxon>Cyanobacteriota</taxon>
        <taxon>Cyanophyceae</taxon>
        <taxon>Synechococcales</taxon>
        <taxon>Synechococcaceae</taxon>
        <taxon>Synechococcus</taxon>
    </lineage>
</organism>
<keyword evidence="3 8" id="KW-0540">Nuclease</keyword>
<dbReference type="InterPro" id="IPR050556">
    <property type="entry name" value="Type_II_TA_system_RNase"/>
</dbReference>
<dbReference type="AlphaFoldDB" id="A0A2P7EFG8"/>
<keyword evidence="5 8" id="KW-0378">Hydrolase</keyword>
<evidence type="ECO:0000256" key="2">
    <source>
        <dbReference type="ARBA" id="ARBA00022649"/>
    </source>
</evidence>
<keyword evidence="11" id="KW-1185">Reference proteome</keyword>
<comment type="cofactor">
    <cofactor evidence="1 8">
        <name>Mg(2+)</name>
        <dbReference type="ChEBI" id="CHEBI:18420"/>
    </cofactor>
</comment>
<gene>
    <name evidence="8" type="primary">vapC</name>
    <name evidence="10" type="ORF">C7K08_05580</name>
</gene>
<feature type="binding site" evidence="8">
    <location>
        <position position="99"/>
    </location>
    <ligand>
        <name>Mg(2+)</name>
        <dbReference type="ChEBI" id="CHEBI:18420"/>
    </ligand>
</feature>
<dbReference type="Pfam" id="PF01850">
    <property type="entry name" value="PIN"/>
    <property type="match status" value="1"/>
</dbReference>
<evidence type="ECO:0000256" key="7">
    <source>
        <dbReference type="ARBA" id="ARBA00038093"/>
    </source>
</evidence>
<name>A0A2P7EFG8_9SYNE</name>
<dbReference type="GO" id="GO:0000287">
    <property type="term" value="F:magnesium ion binding"/>
    <property type="evidence" value="ECO:0007669"/>
    <property type="project" value="UniProtKB-UniRule"/>
</dbReference>
<dbReference type="PANTHER" id="PTHR33653:SF1">
    <property type="entry name" value="RIBONUCLEASE VAPC2"/>
    <property type="match status" value="1"/>
</dbReference>
<keyword evidence="8" id="KW-0800">Toxin</keyword>
<dbReference type="RefSeq" id="WP_106499659.1">
    <property type="nucleotide sequence ID" value="NZ_PXVC01000017.1"/>
</dbReference>
<dbReference type="InterPro" id="IPR022907">
    <property type="entry name" value="VapC_family"/>
</dbReference>
<protein>
    <recommendedName>
        <fullName evidence="8">Ribonuclease VapC</fullName>
        <shortName evidence="8">RNase VapC</shortName>
        <ecNumber evidence="8">3.1.-.-</ecNumber>
    </recommendedName>
    <alternativeName>
        <fullName evidence="8">Toxin VapC</fullName>
    </alternativeName>
</protein>
<dbReference type="Proteomes" id="UP000240206">
    <property type="component" value="Unassembled WGS sequence"/>
</dbReference>
<feature type="binding site" evidence="8">
    <location>
        <position position="8"/>
    </location>
    <ligand>
        <name>Mg(2+)</name>
        <dbReference type="ChEBI" id="CHEBI:18420"/>
    </ligand>
</feature>
<keyword evidence="4 8" id="KW-0479">Metal-binding</keyword>
<keyword evidence="6 8" id="KW-0460">Magnesium</keyword>
<reference evidence="11" key="1">
    <citation type="submission" date="2018-03" db="EMBL/GenBank/DDBJ databases">
        <title>Ecological and genomic features of two cosmopolitan and abundant freshwater picocyanobacteria.</title>
        <authorList>
            <person name="Cabello-Yeves P.J."/>
            <person name="Picazo A."/>
            <person name="Camacho A."/>
            <person name="Callieri C."/>
            <person name="Rosselli R."/>
            <person name="Roda-Garcia J."/>
            <person name="Coutinho F.H."/>
            <person name="Rodriguez-Valera F."/>
        </authorList>
    </citation>
    <scope>NUCLEOTIDE SEQUENCE [LARGE SCALE GENOMIC DNA]</scope>
    <source>
        <strain evidence="11">Tous</strain>
    </source>
</reference>
<evidence type="ECO:0000256" key="5">
    <source>
        <dbReference type="ARBA" id="ARBA00022801"/>
    </source>
</evidence>
<dbReference type="Gene3D" id="3.40.50.1010">
    <property type="entry name" value="5'-nuclease"/>
    <property type="match status" value="1"/>
</dbReference>
<dbReference type="EC" id="3.1.-.-" evidence="8"/>
<evidence type="ECO:0000256" key="6">
    <source>
        <dbReference type="ARBA" id="ARBA00022842"/>
    </source>
</evidence>
<dbReference type="PANTHER" id="PTHR33653">
    <property type="entry name" value="RIBONUCLEASE VAPC2"/>
    <property type="match status" value="1"/>
</dbReference>
<proteinExistence type="inferred from homology"/>
<dbReference type="InterPro" id="IPR029060">
    <property type="entry name" value="PIN-like_dom_sf"/>
</dbReference>
<dbReference type="InterPro" id="IPR002716">
    <property type="entry name" value="PIN_dom"/>
</dbReference>
<evidence type="ECO:0000256" key="8">
    <source>
        <dbReference type="HAMAP-Rule" id="MF_00265"/>
    </source>
</evidence>
<comment type="caution">
    <text evidence="10">The sequence shown here is derived from an EMBL/GenBank/DDBJ whole genome shotgun (WGS) entry which is preliminary data.</text>
</comment>
<keyword evidence="2 8" id="KW-1277">Toxin-antitoxin system</keyword>
<dbReference type="HAMAP" id="MF_00265">
    <property type="entry name" value="VapC_Nob1"/>
    <property type="match status" value="1"/>
</dbReference>
<dbReference type="GO" id="GO:0016787">
    <property type="term" value="F:hydrolase activity"/>
    <property type="evidence" value="ECO:0007669"/>
    <property type="project" value="UniProtKB-KW"/>
</dbReference>
<comment type="similarity">
    <text evidence="7 8">Belongs to the PINc/VapC protein family.</text>
</comment>
<accession>A0A2P7EFG8</accession>
<evidence type="ECO:0000256" key="4">
    <source>
        <dbReference type="ARBA" id="ARBA00022723"/>
    </source>
</evidence>
<dbReference type="EMBL" id="PXVC01000017">
    <property type="protein sequence ID" value="PSI01859.1"/>
    <property type="molecule type" value="Genomic_DNA"/>
</dbReference>
<dbReference type="GO" id="GO:0004540">
    <property type="term" value="F:RNA nuclease activity"/>
    <property type="evidence" value="ECO:0007669"/>
    <property type="project" value="InterPro"/>
</dbReference>
<dbReference type="CDD" id="cd18736">
    <property type="entry name" value="PIN_CcVapC1-like"/>
    <property type="match status" value="1"/>
</dbReference>
<evidence type="ECO:0000256" key="1">
    <source>
        <dbReference type="ARBA" id="ARBA00001946"/>
    </source>
</evidence>
<evidence type="ECO:0000313" key="10">
    <source>
        <dbReference type="EMBL" id="PSI01859.1"/>
    </source>
</evidence>
<dbReference type="GO" id="GO:0090729">
    <property type="term" value="F:toxin activity"/>
    <property type="evidence" value="ECO:0007669"/>
    <property type="project" value="UniProtKB-KW"/>
</dbReference>
<evidence type="ECO:0000259" key="9">
    <source>
        <dbReference type="Pfam" id="PF01850"/>
    </source>
</evidence>
<evidence type="ECO:0000313" key="11">
    <source>
        <dbReference type="Proteomes" id="UP000240206"/>
    </source>
</evidence>
<sequence>MRPKYLLDTNICIYLMKHQPPQVLNRFSRCRVGELLISAITLAELEFGVIASGTERARNREALDLFLVDVPVRAFDGLAAAAYAPVRWETRLRRRDLLDKLIAAHAIALEVILVTNNPGDFQAYSQLQIENWVA</sequence>
<evidence type="ECO:0000256" key="3">
    <source>
        <dbReference type="ARBA" id="ARBA00022722"/>
    </source>
</evidence>
<feature type="domain" description="PIN" evidence="9">
    <location>
        <begin position="5"/>
        <end position="121"/>
    </location>
</feature>
<comment type="function">
    <text evidence="8">Toxic component of a toxin-antitoxin (TA) system. An RNase.</text>
</comment>
<dbReference type="SUPFAM" id="SSF88723">
    <property type="entry name" value="PIN domain-like"/>
    <property type="match status" value="1"/>
</dbReference>